<organism evidence="1 2">
    <name type="scientific">Pleurodeles waltl</name>
    <name type="common">Iberian ribbed newt</name>
    <dbReference type="NCBI Taxonomy" id="8319"/>
    <lineage>
        <taxon>Eukaryota</taxon>
        <taxon>Metazoa</taxon>
        <taxon>Chordata</taxon>
        <taxon>Craniata</taxon>
        <taxon>Vertebrata</taxon>
        <taxon>Euteleostomi</taxon>
        <taxon>Amphibia</taxon>
        <taxon>Batrachia</taxon>
        <taxon>Caudata</taxon>
        <taxon>Salamandroidea</taxon>
        <taxon>Salamandridae</taxon>
        <taxon>Pleurodelinae</taxon>
        <taxon>Pleurodeles</taxon>
    </lineage>
</organism>
<reference evidence="1" key="1">
    <citation type="journal article" date="2022" name="bioRxiv">
        <title>Sequencing and chromosome-scale assembly of the giantPleurodeles waltlgenome.</title>
        <authorList>
            <person name="Brown T."/>
            <person name="Elewa A."/>
            <person name="Iarovenko S."/>
            <person name="Subramanian E."/>
            <person name="Araus A.J."/>
            <person name="Petzold A."/>
            <person name="Susuki M."/>
            <person name="Suzuki K.-i.T."/>
            <person name="Hayashi T."/>
            <person name="Toyoda A."/>
            <person name="Oliveira C."/>
            <person name="Osipova E."/>
            <person name="Leigh N.D."/>
            <person name="Simon A."/>
            <person name="Yun M.H."/>
        </authorList>
    </citation>
    <scope>NUCLEOTIDE SEQUENCE</scope>
    <source>
        <strain evidence="1">20211129_DDA</strain>
        <tissue evidence="1">Liver</tissue>
    </source>
</reference>
<keyword evidence="2" id="KW-1185">Reference proteome</keyword>
<name>A0AAV7LS30_PLEWA</name>
<evidence type="ECO:0000313" key="2">
    <source>
        <dbReference type="Proteomes" id="UP001066276"/>
    </source>
</evidence>
<comment type="caution">
    <text evidence="1">The sequence shown here is derived from an EMBL/GenBank/DDBJ whole genome shotgun (WGS) entry which is preliminary data.</text>
</comment>
<dbReference type="Proteomes" id="UP001066276">
    <property type="component" value="Chromosome 11"/>
</dbReference>
<accession>A0AAV7LS30</accession>
<proteinExistence type="predicted"/>
<dbReference type="AlphaFoldDB" id="A0AAV7LS30"/>
<evidence type="ECO:0000313" key="1">
    <source>
        <dbReference type="EMBL" id="KAJ1094196.1"/>
    </source>
</evidence>
<gene>
    <name evidence="1" type="ORF">NDU88_007274</name>
</gene>
<sequence>KEQVLRRSSRWSIEFSTERQALRQISSWEVVLHCSSRLCSDFSARCRLCIAFCRRGVDFRHTRSFFEE</sequence>
<protein>
    <submittedName>
        <fullName evidence="1">Uncharacterized protein</fullName>
    </submittedName>
</protein>
<feature type="non-terminal residue" evidence="1">
    <location>
        <position position="1"/>
    </location>
</feature>
<dbReference type="EMBL" id="JANPWB010000015">
    <property type="protein sequence ID" value="KAJ1094196.1"/>
    <property type="molecule type" value="Genomic_DNA"/>
</dbReference>
<feature type="non-terminal residue" evidence="1">
    <location>
        <position position="68"/>
    </location>
</feature>